<dbReference type="EMBL" id="CP117880">
    <property type="protein sequence ID" value="WDF66835.1"/>
    <property type="molecule type" value="Genomic_DNA"/>
</dbReference>
<protein>
    <recommendedName>
        <fullName evidence="3">DUF4136 domain-containing protein</fullName>
    </recommendedName>
</protein>
<gene>
    <name evidence="1" type="ORF">PQ465_11015</name>
</gene>
<accession>A0ABY7WEZ6</accession>
<name>A0ABY7WEZ6_9SPHI</name>
<proteinExistence type="predicted"/>
<keyword evidence="2" id="KW-1185">Reference proteome</keyword>
<dbReference type="RefSeq" id="WP_274265575.1">
    <property type="nucleotide sequence ID" value="NZ_CP117880.1"/>
</dbReference>
<evidence type="ECO:0000313" key="2">
    <source>
        <dbReference type="Proteomes" id="UP001221558"/>
    </source>
</evidence>
<sequence length="215" mass="23982">MKNLTFNHLLLLLIASICVQCTSSSRITGTWKSDEADLGSYQHVIVVALTEKTVTRQQVEDKIVQGLTEIGVHAQKSIDVFPPDFVSKNLSKSDVVLQEIKRKNADAIVTVALIDQTSEQRYVPSAGAYPVSRFGYYGNFARYYGNWANSLYAPGYYTTDKTYYIETNVYDVQSGNLVWSAQSETYNPAGIDGFLNSYTKAMKSTLEKEGLIKAK</sequence>
<reference evidence="1 2" key="1">
    <citation type="submission" date="2023-02" db="EMBL/GenBank/DDBJ databases">
        <title>Genome sequence of Sphingobacterium sp. KACC 22765.</title>
        <authorList>
            <person name="Kim S."/>
            <person name="Heo J."/>
            <person name="Kwon S.-W."/>
        </authorList>
    </citation>
    <scope>NUCLEOTIDE SEQUENCE [LARGE SCALE GENOMIC DNA]</scope>
    <source>
        <strain evidence="1 2">KACC 22765</strain>
    </source>
</reference>
<dbReference type="Proteomes" id="UP001221558">
    <property type="component" value="Chromosome"/>
</dbReference>
<dbReference type="Gene3D" id="3.30.160.670">
    <property type="match status" value="1"/>
</dbReference>
<evidence type="ECO:0000313" key="1">
    <source>
        <dbReference type="EMBL" id="WDF66835.1"/>
    </source>
</evidence>
<evidence type="ECO:0008006" key="3">
    <source>
        <dbReference type="Google" id="ProtNLM"/>
    </source>
</evidence>
<organism evidence="1 2">
    <name type="scientific">Sphingobacterium oryzagri</name>
    <dbReference type="NCBI Taxonomy" id="3025669"/>
    <lineage>
        <taxon>Bacteria</taxon>
        <taxon>Pseudomonadati</taxon>
        <taxon>Bacteroidota</taxon>
        <taxon>Sphingobacteriia</taxon>
        <taxon>Sphingobacteriales</taxon>
        <taxon>Sphingobacteriaceae</taxon>
        <taxon>Sphingobacterium</taxon>
    </lineage>
</organism>